<accession>A0A2B7J2H7</accession>
<evidence type="ECO:0000313" key="4">
    <source>
        <dbReference type="Proteomes" id="UP000256621"/>
    </source>
</evidence>
<dbReference type="EMBL" id="MVCE01000001">
    <property type="protein sequence ID" value="PGF36486.1"/>
    <property type="molecule type" value="Genomic_DNA"/>
</dbReference>
<dbReference type="EMBL" id="CP031442">
    <property type="protein sequence ID" value="AXM06153.1"/>
    <property type="molecule type" value="Genomic_DNA"/>
</dbReference>
<name>A0A2B7J2H7_CUTAC</name>
<dbReference type="Proteomes" id="UP000256621">
    <property type="component" value="Chromosome"/>
</dbReference>
<dbReference type="OrthoDB" id="9892799at2"/>
<dbReference type="GeneID" id="92856979"/>
<dbReference type="Proteomes" id="UP000226191">
    <property type="component" value="Unassembled WGS sequence"/>
</dbReference>
<evidence type="ECO:0000313" key="2">
    <source>
        <dbReference type="EMBL" id="PGF36486.1"/>
    </source>
</evidence>
<proteinExistence type="predicted"/>
<evidence type="ECO:0000313" key="3">
    <source>
        <dbReference type="Proteomes" id="UP000226191"/>
    </source>
</evidence>
<sequence length="61" mass="6935">MYLWITCQRARPLSCGQPCQIPPTTIEHAMFRFCSAAVRLRNHVTVADRYTSRSPQGIGQL</sequence>
<dbReference type="AlphaFoldDB" id="A0A2B7J2H7"/>
<dbReference type="RefSeq" id="WP_002523923.1">
    <property type="nucleotide sequence ID" value="NZ_AP019664.1"/>
</dbReference>
<protein>
    <submittedName>
        <fullName evidence="2">Uncharacterized protein</fullName>
    </submittedName>
</protein>
<evidence type="ECO:0000313" key="1">
    <source>
        <dbReference type="EMBL" id="AXM06153.1"/>
    </source>
</evidence>
<organism evidence="2 3">
    <name type="scientific">Cutibacterium acnes</name>
    <name type="common">Propionibacterium acnes</name>
    <dbReference type="NCBI Taxonomy" id="1747"/>
    <lineage>
        <taxon>Bacteria</taxon>
        <taxon>Bacillati</taxon>
        <taxon>Actinomycetota</taxon>
        <taxon>Actinomycetes</taxon>
        <taxon>Propionibacteriales</taxon>
        <taxon>Propionibacteriaceae</taxon>
        <taxon>Cutibacterium</taxon>
    </lineage>
</organism>
<gene>
    <name evidence="2" type="ORF">B1B09_02365</name>
    <name evidence="1" type="ORF">DXN06_02490</name>
</gene>
<reference evidence="1 4" key="2">
    <citation type="submission" date="2018-08" db="EMBL/GenBank/DDBJ databases">
        <title>Genome sequencing of Cutibacterium acnes KCOM 1315.</title>
        <authorList>
            <person name="Kook J.-K."/>
            <person name="Park S.-N."/>
            <person name="Lim Y.K."/>
        </authorList>
    </citation>
    <scope>NUCLEOTIDE SEQUENCE [LARGE SCALE GENOMIC DNA]</scope>
    <source>
        <strain evidence="1 4">KCOM 1315</strain>
    </source>
</reference>
<reference evidence="2 3" key="1">
    <citation type="submission" date="2017-02" db="EMBL/GenBank/DDBJ databases">
        <title>Prevalence of linear plasmids in Cutibacterium acnes isolates obtained from cancerous prostatic tissue.</title>
        <authorList>
            <person name="Davidsson S."/>
            <person name="Bruggemann H."/>
        </authorList>
    </citation>
    <scope>NUCLEOTIDE SEQUENCE [LARGE SCALE GENOMIC DNA]</scope>
    <source>
        <strain evidence="2 3">11-78</strain>
    </source>
</reference>